<dbReference type="EMBL" id="JAMZMM010000154">
    <property type="protein sequence ID" value="MCP2729926.1"/>
    <property type="molecule type" value="Genomic_DNA"/>
</dbReference>
<accession>A0AAE3GSL1</accession>
<dbReference type="RefSeq" id="WP_254012699.1">
    <property type="nucleotide sequence ID" value="NZ_JAMZMM010000154.1"/>
</dbReference>
<protein>
    <submittedName>
        <fullName evidence="1">DUF5691 domain-containing protein</fullName>
    </submittedName>
</protein>
<keyword evidence="2" id="KW-1185">Reference proteome</keyword>
<dbReference type="Pfam" id="PF18944">
    <property type="entry name" value="DUF5691"/>
    <property type="match status" value="1"/>
</dbReference>
<name>A0AAE3GSL1_9CYAN</name>
<evidence type="ECO:0000313" key="1">
    <source>
        <dbReference type="EMBL" id="MCP2729926.1"/>
    </source>
</evidence>
<proteinExistence type="predicted"/>
<comment type="caution">
    <text evidence="1">The sequence shown here is derived from an EMBL/GenBank/DDBJ whole genome shotgun (WGS) entry which is preliminary data.</text>
</comment>
<evidence type="ECO:0000313" key="2">
    <source>
        <dbReference type="Proteomes" id="UP001204953"/>
    </source>
</evidence>
<dbReference type="InterPro" id="IPR043746">
    <property type="entry name" value="DUF5691"/>
</dbReference>
<reference evidence="1" key="1">
    <citation type="submission" date="2022-06" db="EMBL/GenBank/DDBJ databases">
        <title>New cyanobacteria of genus Symplocastrum in benthos of Lake Baikal.</title>
        <authorList>
            <person name="Sorokovikova E."/>
            <person name="Tikhonova I."/>
            <person name="Krasnopeev A."/>
            <person name="Evseev P."/>
            <person name="Gladkikh A."/>
            <person name="Belykh O."/>
        </authorList>
    </citation>
    <scope>NUCLEOTIDE SEQUENCE</scope>
    <source>
        <strain evidence="1">BBK-W-15</strain>
    </source>
</reference>
<dbReference type="Proteomes" id="UP001204953">
    <property type="component" value="Unassembled WGS sequence"/>
</dbReference>
<organism evidence="1 2">
    <name type="scientific">Limnofasciculus baicalensis BBK-W-15</name>
    <dbReference type="NCBI Taxonomy" id="2699891"/>
    <lineage>
        <taxon>Bacteria</taxon>
        <taxon>Bacillati</taxon>
        <taxon>Cyanobacteriota</taxon>
        <taxon>Cyanophyceae</taxon>
        <taxon>Coleofasciculales</taxon>
        <taxon>Coleofasciculaceae</taxon>
        <taxon>Limnofasciculus</taxon>
        <taxon>Limnofasciculus baicalensis</taxon>
    </lineage>
</organism>
<sequence>MKIWQDILTTALVGTERKILTPIPSTDQLSQLLSQLNYKDPEGTLLSAAAIISLYQKAGQIPVTDNQPLPTPCQTDNNSNCSPLSAQYLKVMLLKERQQLLPEWLAAAATARKQVPAYYLPELLELGRTSPHLRLAIMSVLGKRGRWLAGQNPKWDYVVGEDIEITWKTGSSAARQLLFEQLRTENPGDAREKLTKIFPQEKLDQQLAFLEIFQTGLNMDDEPFLESLLDNKYQKIQQKAAELLAHLPGSRLSQRMAKRITSALIMKQNRNRLHLDFTLPNGNDEAMTRDGINGKQPPKLLGEKAWKILQIVASTPLSFWTEINRISPTEWIQAAKRSEWDRTLVDAWVVAALRQKNPDWAEALLSIHTNFNGYLVNNDISIRGLINSLSTQRRDTFFIKLIQENKTVFDSQNPAFSLLRHYRYPWSTEFTMAIIKSLKYHLNNTKNPYDWTLQSAFKDFACYIPLSIVPELSLSLPNIVPNNPSWGYFWKEAIDELIVLLNFRTEMLKEF</sequence>
<gene>
    <name evidence="1" type="ORF">NJ959_15945</name>
</gene>
<dbReference type="AlphaFoldDB" id="A0AAE3GSL1"/>